<dbReference type="GO" id="GO:0050796">
    <property type="term" value="P:regulation of insulin secretion"/>
    <property type="evidence" value="ECO:0007669"/>
    <property type="project" value="UniProtKB-ARBA"/>
</dbReference>
<dbReference type="PRINTS" id="PR00360">
    <property type="entry name" value="C2DOMAIN"/>
</dbReference>
<dbReference type="Gene3D" id="2.60.40.150">
    <property type="entry name" value="C2 domain"/>
    <property type="match status" value="2"/>
</dbReference>
<organism evidence="30 31">
    <name type="scientific">Bos mutus</name>
    <name type="common">wild yak</name>
    <dbReference type="NCBI Taxonomy" id="72004"/>
    <lineage>
        <taxon>Eukaryota</taxon>
        <taxon>Metazoa</taxon>
        <taxon>Chordata</taxon>
        <taxon>Craniata</taxon>
        <taxon>Vertebrata</taxon>
        <taxon>Euteleostomi</taxon>
        <taxon>Mammalia</taxon>
        <taxon>Eutheria</taxon>
        <taxon>Laurasiatheria</taxon>
        <taxon>Artiodactyla</taxon>
        <taxon>Ruminantia</taxon>
        <taxon>Pecora</taxon>
        <taxon>Bovidae</taxon>
        <taxon>Bovinae</taxon>
        <taxon>Bos</taxon>
    </lineage>
</organism>
<dbReference type="SMART" id="SM00239">
    <property type="entry name" value="C2"/>
    <property type="match status" value="2"/>
</dbReference>
<evidence type="ECO:0000256" key="10">
    <source>
        <dbReference type="ARBA" id="ARBA00022737"/>
    </source>
</evidence>
<evidence type="ECO:0000256" key="4">
    <source>
        <dbReference type="ARBA" id="ARBA00006996"/>
    </source>
</evidence>
<evidence type="ECO:0000256" key="9">
    <source>
        <dbReference type="ARBA" id="ARBA00022723"/>
    </source>
</evidence>
<protein>
    <recommendedName>
        <fullName evidence="25">Synaptotagmin-7</fullName>
    </recommendedName>
    <alternativeName>
        <fullName evidence="26">Synaptotagmin VII</fullName>
    </alternativeName>
</protein>
<dbReference type="FunFam" id="2.60.40.150:FF:000027">
    <property type="entry name" value="Synaptotagmin 7"/>
    <property type="match status" value="1"/>
</dbReference>
<evidence type="ECO:0000256" key="11">
    <source>
        <dbReference type="ARBA" id="ARBA00022837"/>
    </source>
</evidence>
<keyword evidence="11" id="KW-0106">Calcium</keyword>
<evidence type="ECO:0000256" key="24">
    <source>
        <dbReference type="ARBA" id="ARBA00064595"/>
    </source>
</evidence>
<dbReference type="GO" id="GO:0001778">
    <property type="term" value="P:plasma membrane repair"/>
    <property type="evidence" value="ECO:0007669"/>
    <property type="project" value="UniProtKB-ARBA"/>
</dbReference>
<evidence type="ECO:0000313" key="30">
    <source>
        <dbReference type="EMBL" id="ELR46002.1"/>
    </source>
</evidence>
<dbReference type="SUPFAM" id="SSF49562">
    <property type="entry name" value="C2 domain (Calcium/lipid-binding domain, CaLB)"/>
    <property type="match status" value="2"/>
</dbReference>
<dbReference type="InterPro" id="IPR037732">
    <property type="entry name" value="C2A_Synaptotagmin-7"/>
</dbReference>
<keyword evidence="6" id="KW-0268">Exocytosis</keyword>
<evidence type="ECO:0000256" key="1">
    <source>
        <dbReference type="ARBA" id="ARBA00004254"/>
    </source>
</evidence>
<keyword evidence="19" id="KW-0966">Cell projection</keyword>
<dbReference type="GO" id="GO:0005516">
    <property type="term" value="F:calmodulin binding"/>
    <property type="evidence" value="ECO:0007669"/>
    <property type="project" value="UniProtKB-KW"/>
</dbReference>
<keyword evidence="10" id="KW-0677">Repeat</keyword>
<keyword evidence="20" id="KW-0449">Lipoprotein</keyword>
<keyword evidence="16" id="KW-0564">Palmitate</keyword>
<evidence type="ECO:0000256" key="16">
    <source>
        <dbReference type="ARBA" id="ARBA00023139"/>
    </source>
</evidence>
<feature type="region of interest" description="Disordered" evidence="27">
    <location>
        <begin position="275"/>
        <end position="329"/>
    </location>
</feature>
<evidence type="ECO:0000256" key="5">
    <source>
        <dbReference type="ARBA" id="ARBA00022475"/>
    </source>
</evidence>
<feature type="non-terminal residue" evidence="30">
    <location>
        <position position="593"/>
    </location>
</feature>
<evidence type="ECO:0000256" key="13">
    <source>
        <dbReference type="ARBA" id="ARBA00022989"/>
    </source>
</evidence>
<keyword evidence="12" id="KW-0112">Calmodulin-binding</keyword>
<comment type="subunit">
    <text evidence="24">Homodimer. Can also form heterodimers with SYT6, SYT9 and SYT10. Interacts with calmodulin (CALM1, CALM2 or CALM3). Interacts with CD63; required for localization to lysosomes. Interacts with APP.</text>
</comment>
<evidence type="ECO:0000256" key="27">
    <source>
        <dbReference type="SAM" id="MobiDB-lite"/>
    </source>
</evidence>
<feature type="transmembrane region" description="Helical" evidence="28">
    <location>
        <begin position="15"/>
        <end position="38"/>
    </location>
</feature>
<dbReference type="GO" id="GO:0030100">
    <property type="term" value="P:regulation of endocytosis"/>
    <property type="evidence" value="ECO:0007669"/>
    <property type="project" value="UniProtKB-ARBA"/>
</dbReference>
<gene>
    <name evidence="30" type="ORF">M91_21250</name>
</gene>
<dbReference type="PANTHER" id="PTHR10024:SF344">
    <property type="entry name" value="SYNAPTOTAGMIN-7"/>
    <property type="match status" value="1"/>
</dbReference>
<evidence type="ECO:0000256" key="17">
    <source>
        <dbReference type="ARBA" id="ARBA00023140"/>
    </source>
</evidence>
<feature type="compositionally biased region" description="Polar residues" evidence="27">
    <location>
        <begin position="199"/>
        <end position="210"/>
    </location>
</feature>
<evidence type="ECO:0000256" key="6">
    <source>
        <dbReference type="ARBA" id="ARBA00022483"/>
    </source>
</evidence>
<dbReference type="GO" id="GO:0042734">
    <property type="term" value="C:presynaptic membrane"/>
    <property type="evidence" value="ECO:0007669"/>
    <property type="project" value="UniProtKB-SubCell"/>
</dbReference>
<evidence type="ECO:0000256" key="20">
    <source>
        <dbReference type="ARBA" id="ARBA00023288"/>
    </source>
</evidence>
<evidence type="ECO:0000256" key="15">
    <source>
        <dbReference type="ARBA" id="ARBA00023136"/>
    </source>
</evidence>
<dbReference type="GO" id="GO:0001786">
    <property type="term" value="F:phosphatidylserine binding"/>
    <property type="evidence" value="ECO:0007669"/>
    <property type="project" value="TreeGrafter"/>
</dbReference>
<evidence type="ECO:0000313" key="31">
    <source>
        <dbReference type="Proteomes" id="UP000011080"/>
    </source>
</evidence>
<comment type="similarity">
    <text evidence="4">Belongs to the synaptotagmin family.</text>
</comment>
<dbReference type="CDD" id="cd08386">
    <property type="entry name" value="C2A_Synaptotagmin-7"/>
    <property type="match status" value="1"/>
</dbReference>
<dbReference type="PANTHER" id="PTHR10024">
    <property type="entry name" value="SYNAPTOTAGMIN"/>
    <property type="match status" value="1"/>
</dbReference>
<dbReference type="GO" id="GO:0000149">
    <property type="term" value="F:SNARE binding"/>
    <property type="evidence" value="ECO:0007669"/>
    <property type="project" value="UniProtKB-ARBA"/>
</dbReference>
<evidence type="ECO:0000256" key="21">
    <source>
        <dbReference type="ARBA" id="ARBA00023329"/>
    </source>
</evidence>
<feature type="region of interest" description="Disordered" evidence="27">
    <location>
        <begin position="199"/>
        <end position="238"/>
    </location>
</feature>
<dbReference type="GO" id="GO:1990927">
    <property type="term" value="P:calcium ion regulated lysosome exocytosis"/>
    <property type="evidence" value="ECO:0007669"/>
    <property type="project" value="UniProtKB-ARBA"/>
</dbReference>
<evidence type="ECO:0000256" key="25">
    <source>
        <dbReference type="ARBA" id="ARBA00067957"/>
    </source>
</evidence>
<feature type="domain" description="C2" evidence="29">
    <location>
        <begin position="489"/>
        <end position="593"/>
    </location>
</feature>
<dbReference type="PRINTS" id="PR00399">
    <property type="entry name" value="SYNAPTOTAGMN"/>
</dbReference>
<dbReference type="InterPro" id="IPR035892">
    <property type="entry name" value="C2_domain_sf"/>
</dbReference>
<keyword evidence="5" id="KW-1003">Cell membrane</keyword>
<evidence type="ECO:0000256" key="7">
    <source>
        <dbReference type="ARBA" id="ARBA00022553"/>
    </source>
</evidence>
<dbReference type="GO" id="GO:0048791">
    <property type="term" value="P:calcium ion-regulated exocytosis of neurotransmitter"/>
    <property type="evidence" value="ECO:0007669"/>
    <property type="project" value="TreeGrafter"/>
</dbReference>
<evidence type="ECO:0000256" key="19">
    <source>
        <dbReference type="ARBA" id="ARBA00023273"/>
    </source>
</evidence>
<evidence type="ECO:0000256" key="23">
    <source>
        <dbReference type="ARBA" id="ARBA00060464"/>
    </source>
</evidence>
<reference evidence="30 31" key="1">
    <citation type="journal article" date="2012" name="Nat. Genet.">
        <title>The yak genome and adaptation to life at high altitude.</title>
        <authorList>
            <person name="Qiu Q."/>
            <person name="Zhang G."/>
            <person name="Ma T."/>
            <person name="Qian W."/>
            <person name="Wang J."/>
            <person name="Ye Z."/>
            <person name="Cao C."/>
            <person name="Hu Q."/>
            <person name="Kim J."/>
            <person name="Larkin D.M."/>
            <person name="Auvil L."/>
            <person name="Capitanu B."/>
            <person name="Ma J."/>
            <person name="Lewin H.A."/>
            <person name="Qian X."/>
            <person name="Lang Y."/>
            <person name="Zhou R."/>
            <person name="Wang L."/>
            <person name="Wang K."/>
            <person name="Xia J."/>
            <person name="Liao S."/>
            <person name="Pan S."/>
            <person name="Lu X."/>
            <person name="Hou H."/>
            <person name="Wang Y."/>
            <person name="Zang X."/>
            <person name="Yin Y."/>
            <person name="Ma H."/>
            <person name="Zhang J."/>
            <person name="Wang Z."/>
            <person name="Zhang Y."/>
            <person name="Zhang D."/>
            <person name="Yonezawa T."/>
            <person name="Hasegawa M."/>
            <person name="Zhong Y."/>
            <person name="Liu W."/>
            <person name="Zhang Y."/>
            <person name="Huang Z."/>
            <person name="Zhang S."/>
            <person name="Long R."/>
            <person name="Yang H."/>
            <person name="Wang J."/>
            <person name="Lenstra J.A."/>
            <person name="Cooper D.N."/>
            <person name="Wu Y."/>
            <person name="Wang J."/>
            <person name="Shi P."/>
            <person name="Wang J."/>
            <person name="Liu J."/>
        </authorList>
    </citation>
    <scope>NUCLEOTIDE SEQUENCE [LARGE SCALE GENOMIC DNA]</scope>
    <source>
        <strain evidence="31">yakQH1</strain>
    </source>
</reference>
<dbReference type="InterPro" id="IPR000008">
    <property type="entry name" value="C2_dom"/>
</dbReference>
<dbReference type="EMBL" id="JH883722">
    <property type="protein sequence ID" value="ELR46002.1"/>
    <property type="molecule type" value="Genomic_DNA"/>
</dbReference>
<dbReference type="GO" id="GO:0030672">
    <property type="term" value="C:synaptic vesicle membrane"/>
    <property type="evidence" value="ECO:0007669"/>
    <property type="project" value="UniProtKB-SubCell"/>
</dbReference>
<evidence type="ECO:0000256" key="28">
    <source>
        <dbReference type="SAM" id="Phobius"/>
    </source>
</evidence>
<keyword evidence="17" id="KW-0576">Peroxisome</keyword>
<dbReference type="GO" id="GO:0005765">
    <property type="term" value="C:lysosomal membrane"/>
    <property type="evidence" value="ECO:0007669"/>
    <property type="project" value="UniProtKB-SubCell"/>
</dbReference>
<dbReference type="InterPro" id="IPR001565">
    <property type="entry name" value="Synaptotagmin"/>
</dbReference>
<dbReference type="STRING" id="72004.ENSBMUP00000035851"/>
<dbReference type="GO" id="GO:0005778">
    <property type="term" value="C:peroxisomal membrane"/>
    <property type="evidence" value="ECO:0007669"/>
    <property type="project" value="UniProtKB-SubCell"/>
</dbReference>
<dbReference type="GO" id="GO:0030424">
    <property type="term" value="C:axon"/>
    <property type="evidence" value="ECO:0007669"/>
    <property type="project" value="TreeGrafter"/>
</dbReference>
<dbReference type="GO" id="GO:0017158">
    <property type="term" value="P:regulation of calcium ion-dependent exocytosis"/>
    <property type="evidence" value="ECO:0007669"/>
    <property type="project" value="UniProtKB-ARBA"/>
</dbReference>
<keyword evidence="15 28" id="KW-0472">Membrane</keyword>
<evidence type="ECO:0000256" key="12">
    <source>
        <dbReference type="ARBA" id="ARBA00022860"/>
    </source>
</evidence>
<dbReference type="GO" id="GO:0030670">
    <property type="term" value="C:phagocytic vesicle membrane"/>
    <property type="evidence" value="ECO:0007669"/>
    <property type="project" value="UniProtKB-SubCell"/>
</dbReference>
<feature type="compositionally biased region" description="Polar residues" evidence="27">
    <location>
        <begin position="281"/>
        <end position="291"/>
    </location>
</feature>
<evidence type="ECO:0000256" key="2">
    <source>
        <dbReference type="ARBA" id="ARBA00004363"/>
    </source>
</evidence>
<dbReference type="FunFam" id="2.60.40.150:FF:000028">
    <property type="entry name" value="Synaptotagmin 7"/>
    <property type="match status" value="1"/>
</dbReference>
<keyword evidence="18" id="KW-0458">Lysosome</keyword>
<keyword evidence="14" id="KW-0770">Synapse</keyword>
<keyword evidence="9" id="KW-0479">Metal-binding</keyword>
<keyword evidence="7" id="KW-0597">Phosphoprotein</keyword>
<dbReference type="PROSITE" id="PS50004">
    <property type="entry name" value="C2"/>
    <property type="match status" value="2"/>
</dbReference>
<keyword evidence="21" id="KW-0968">Cytoplasmic vesicle</keyword>
<dbReference type="GO" id="GO:0030276">
    <property type="term" value="F:clathrin binding"/>
    <property type="evidence" value="ECO:0007669"/>
    <property type="project" value="TreeGrafter"/>
</dbReference>
<dbReference type="AlphaFoldDB" id="L8HSK0"/>
<keyword evidence="13 28" id="KW-1133">Transmembrane helix</keyword>
<evidence type="ECO:0000256" key="26">
    <source>
        <dbReference type="ARBA" id="ARBA00080491"/>
    </source>
</evidence>
<evidence type="ECO:0000259" key="29">
    <source>
        <dbReference type="PROSITE" id="PS50004"/>
    </source>
</evidence>
<dbReference type="GO" id="GO:0005509">
    <property type="term" value="F:calcium ion binding"/>
    <property type="evidence" value="ECO:0007669"/>
    <property type="project" value="TreeGrafter"/>
</dbReference>
<evidence type="ECO:0000256" key="14">
    <source>
        <dbReference type="ARBA" id="ARBA00023018"/>
    </source>
</evidence>
<feature type="compositionally biased region" description="Basic and acidic residues" evidence="27">
    <location>
        <begin position="313"/>
        <end position="323"/>
    </location>
</feature>
<dbReference type="GO" id="GO:0051050">
    <property type="term" value="P:positive regulation of transport"/>
    <property type="evidence" value="ECO:0007669"/>
    <property type="project" value="UniProtKB-ARBA"/>
</dbReference>
<comment type="subcellular location">
    <subcellularLocation>
        <location evidence="23">Cytoplasmic vesicle</location>
        <location evidence="23">Phagosome membrane</location>
        <topology evidence="23">Single-pass membrane protein</topology>
    </subcellularLocation>
    <subcellularLocation>
        <location evidence="1">Cytoplasmic vesicle</location>
        <location evidence="1">Secretory vesicle</location>
        <location evidence="1">Synaptic vesicle membrane</location>
        <topology evidence="1">Single-pass membrane protein</topology>
    </subcellularLocation>
    <subcellularLocation>
        <location evidence="2">Lysosome membrane</location>
        <topology evidence="2">Single-pass membrane protein</topology>
    </subcellularLocation>
    <subcellularLocation>
        <location evidence="3">Peroxisome membrane</location>
        <topology evidence="3">Single-pass membrane protein</topology>
    </subcellularLocation>
    <subcellularLocation>
        <location evidence="22">Presynaptic cell membrane</location>
        <topology evidence="22">Single-pass membrane protein</topology>
    </subcellularLocation>
</comment>
<evidence type="ECO:0000256" key="8">
    <source>
        <dbReference type="ARBA" id="ARBA00022692"/>
    </source>
</evidence>
<accession>L8HSK0</accession>
<dbReference type="Pfam" id="PF00168">
    <property type="entry name" value="C2"/>
    <property type="match status" value="2"/>
</dbReference>
<sequence length="593" mass="65535">SDLCMSSPGAPTRDVLLVSAIITVSLSVTVVLCGLCHWCQRKLGKRYKNSLETVGTPDSGRGRSEKKAINDLDRDFWNNNESTVQQKWSSYPPKEFILNISPYAPYGDPRLSLKMGLPVLVFFLDPLSLGVARFFLPAVCCCPGCSGWWSVVSRGGGGGDGGGGGGKAAGRGRWRTVQSHLAAGKLNLSNFEDSTLSTATTLESIPSSTGEPKCQRPRTLTPRPPAGPSRSNPGSWDHVVGQIRNRGLDMKSFLEGRMVVLSLVLGLSEQDDFANIPDLQNPGTQQNQNAQGDKRLPAGGKAVNTAPVPGQTPHDESDRRTEPRSSVSDLVNSLTSEMLMLSPGSEEDEAHEGCSRENLGRIQFSVGYNFQESTLTVKIMKAQELPAKDFSGTSDPFVKIYLLPDKKHKLETKVKRKNLNPHWNETFLFEGFPYEKVVQRVLYLQVLDYDRFSRNDPIGEVSIPLNKVDLTQMQTFWKDLKPCSDGSGSRGELLLSLCYNPSANSIIVNIIKARNLKAMDIGGTSDPYVKVWLMYKDKRVEKKKTVTMKRNLNPIFNESFAFDIPTEKLRETTIIITVMDKDKLSRNDVIGKV</sequence>
<feature type="non-terminal residue" evidence="30">
    <location>
        <position position="1"/>
    </location>
</feature>
<evidence type="ECO:0000256" key="18">
    <source>
        <dbReference type="ARBA" id="ARBA00023228"/>
    </source>
</evidence>
<dbReference type="GO" id="GO:0005544">
    <property type="term" value="F:calcium-dependent phospholipid binding"/>
    <property type="evidence" value="ECO:0007669"/>
    <property type="project" value="InterPro"/>
</dbReference>
<keyword evidence="8 28" id="KW-0812">Transmembrane</keyword>
<name>L8HSK0_9CETA</name>
<evidence type="ECO:0000256" key="3">
    <source>
        <dbReference type="ARBA" id="ARBA00004549"/>
    </source>
</evidence>
<dbReference type="GO" id="GO:0006906">
    <property type="term" value="P:vesicle fusion"/>
    <property type="evidence" value="ECO:0007669"/>
    <property type="project" value="TreeGrafter"/>
</dbReference>
<proteinExistence type="inferred from homology"/>
<evidence type="ECO:0000256" key="22">
    <source>
        <dbReference type="ARBA" id="ARBA00046300"/>
    </source>
</evidence>
<feature type="domain" description="C2" evidence="29">
    <location>
        <begin position="358"/>
        <end position="478"/>
    </location>
</feature>
<dbReference type="Proteomes" id="UP000011080">
    <property type="component" value="Unassembled WGS sequence"/>
</dbReference>